<dbReference type="RefSeq" id="WP_119310745.1">
    <property type="nucleotide sequence ID" value="NZ_CP034413.3"/>
</dbReference>
<accession>A0A4D7AX38</accession>
<reference evidence="2" key="1">
    <citation type="submission" date="2018-12" db="EMBL/GenBank/DDBJ databases">
        <title>Dusodibacter welbiota gen. nov., sp. nov., isolated from human faeces and emended description of the Oscillibacter genus.</title>
        <authorList>
            <person name="Le Roy T."/>
            <person name="Van der Smissen P."/>
            <person name="Delzenne N."/>
            <person name="Muccioli G."/>
            <person name="Collet J.F."/>
            <person name="Cani P.D."/>
        </authorList>
    </citation>
    <scope>NUCLEOTIDE SEQUENCE [LARGE SCALE GENOMIC DNA]</scope>
    <source>
        <strain evidence="2">J115</strain>
    </source>
</reference>
<protein>
    <submittedName>
        <fullName evidence="1">Uncharacterized protein</fullName>
    </submittedName>
</protein>
<evidence type="ECO:0000313" key="2">
    <source>
        <dbReference type="Proteomes" id="UP000298642"/>
    </source>
</evidence>
<dbReference type="EMBL" id="CP034413">
    <property type="protein sequence ID" value="QCI60420.1"/>
    <property type="molecule type" value="Genomic_DNA"/>
</dbReference>
<dbReference type="Proteomes" id="UP000298642">
    <property type="component" value="Chromosome"/>
</dbReference>
<name>A0A4D7AX38_9FIRM</name>
<gene>
    <name evidence="1" type="ORF">EIO64_15380</name>
</gene>
<proteinExistence type="predicted"/>
<keyword evidence="2" id="KW-1185">Reference proteome</keyword>
<sequence>MKYRETKQPQIPVNHCAWCGSYNLGIGWQQNEAIVTFRRNGPPSNRLKYIIYRNCDAVLYQCVAEPRRFPLAE</sequence>
<organism evidence="1 2">
    <name type="scientific">Dysosmobacter welbionis</name>
    <dbReference type="NCBI Taxonomy" id="2093857"/>
    <lineage>
        <taxon>Bacteria</taxon>
        <taxon>Bacillati</taxon>
        <taxon>Bacillota</taxon>
        <taxon>Clostridia</taxon>
        <taxon>Eubacteriales</taxon>
        <taxon>Oscillospiraceae</taxon>
        <taxon>Dysosmobacter</taxon>
    </lineage>
</organism>
<dbReference type="AlphaFoldDB" id="A0A4D7AX38"/>
<dbReference type="KEGG" id="obj:EIO64_15380"/>
<evidence type="ECO:0000313" key="1">
    <source>
        <dbReference type="EMBL" id="QCI60420.1"/>
    </source>
</evidence>